<keyword evidence="2" id="KW-1185">Reference proteome</keyword>
<organism evidence="1 2">
    <name type="scientific">Aurantiacibacter atlanticus</name>
    <dbReference type="NCBI Taxonomy" id="1648404"/>
    <lineage>
        <taxon>Bacteria</taxon>
        <taxon>Pseudomonadati</taxon>
        <taxon>Pseudomonadota</taxon>
        <taxon>Alphaproteobacteria</taxon>
        <taxon>Sphingomonadales</taxon>
        <taxon>Erythrobacteraceae</taxon>
        <taxon>Aurantiacibacter</taxon>
    </lineage>
</organism>
<proteinExistence type="predicted"/>
<name>A0A161J4E6_9SPHN</name>
<reference evidence="2" key="2">
    <citation type="submission" date="2015-04" db="EMBL/GenBank/DDBJ databases">
        <title>The complete genome sequence of Erythrobacter sp. s21-N3.</title>
        <authorList>
            <person name="Zhuang L."/>
            <person name="Liu Y."/>
            <person name="Shao Z."/>
        </authorList>
    </citation>
    <scope>NUCLEOTIDE SEQUENCE [LARGE SCALE GENOMIC DNA]</scope>
    <source>
        <strain evidence="2">s21-N3</strain>
    </source>
</reference>
<gene>
    <name evidence="1" type="ORF">CP97_14813</name>
</gene>
<evidence type="ECO:0000313" key="1">
    <source>
        <dbReference type="EMBL" id="ANC50499.1"/>
    </source>
</evidence>
<dbReference type="KEGG" id="ery:CP97_14813"/>
<sequence length="50" mass="5325">MAAGLIFAGSACAIQALQSAILESPYWGMELMKGSAVILADLHCCRRLDQ</sequence>
<dbReference type="Proteomes" id="UP000059113">
    <property type="component" value="Chromosome"/>
</dbReference>
<protein>
    <submittedName>
        <fullName evidence="1">Uncharacterized protein</fullName>
    </submittedName>
</protein>
<accession>A0A161J4E6</accession>
<reference evidence="1 2" key="1">
    <citation type="journal article" date="2015" name="Int. J. Syst. Evol. Microbiol.">
        <title>Erythrobacter atlanticus sp. nov., a bacterium from ocean sediment able to degrade polycyclic aromatic hydrocarbons.</title>
        <authorList>
            <person name="Zhuang L."/>
            <person name="Liu Y."/>
            <person name="Wang L."/>
            <person name="Wang W."/>
            <person name="Shao Z."/>
        </authorList>
    </citation>
    <scope>NUCLEOTIDE SEQUENCE [LARGE SCALE GENOMIC DNA]</scope>
    <source>
        <strain evidence="2">s21-N3</strain>
    </source>
</reference>
<dbReference type="EMBL" id="CP011310">
    <property type="protein sequence ID" value="ANC50499.1"/>
    <property type="molecule type" value="Genomic_DNA"/>
</dbReference>
<evidence type="ECO:0000313" key="2">
    <source>
        <dbReference type="Proteomes" id="UP000059113"/>
    </source>
</evidence>
<dbReference type="AlphaFoldDB" id="A0A161J4E6"/>